<proteinExistence type="predicted"/>
<evidence type="ECO:0000256" key="1">
    <source>
        <dbReference type="SAM" id="MobiDB-lite"/>
    </source>
</evidence>
<feature type="region of interest" description="Disordered" evidence="1">
    <location>
        <begin position="1"/>
        <end position="76"/>
    </location>
</feature>
<accession>A0ABQ5R8D1</accession>
<keyword evidence="3" id="KW-1185">Reference proteome</keyword>
<comment type="caution">
    <text evidence="2">The sequence shown here is derived from an EMBL/GenBank/DDBJ whole genome shotgun (WGS) entry which is preliminary data.</text>
</comment>
<dbReference type="InterPro" id="IPR014917">
    <property type="entry name" value="DUF1800"/>
</dbReference>
<feature type="region of interest" description="Disordered" evidence="1">
    <location>
        <begin position="116"/>
        <end position="137"/>
    </location>
</feature>
<dbReference type="EMBL" id="BSDI01000075">
    <property type="protein sequence ID" value="GLI03017.1"/>
    <property type="molecule type" value="Genomic_DNA"/>
</dbReference>
<protein>
    <recommendedName>
        <fullName evidence="4">DUF1800 domain-containing protein</fullName>
    </recommendedName>
</protein>
<organism evidence="2 3">
    <name type="scientific">Phytohabitans aurantiacus</name>
    <dbReference type="NCBI Taxonomy" id="3016789"/>
    <lineage>
        <taxon>Bacteria</taxon>
        <taxon>Bacillati</taxon>
        <taxon>Actinomycetota</taxon>
        <taxon>Actinomycetes</taxon>
        <taxon>Micromonosporales</taxon>
        <taxon>Micromonosporaceae</taxon>
    </lineage>
</organism>
<name>A0ABQ5R8D1_9ACTN</name>
<reference evidence="2" key="1">
    <citation type="submission" date="2022-12" db="EMBL/GenBank/DDBJ databases">
        <title>New Phytohabitans aurantiacus sp. RD004123 nov., an actinomycete isolated from soil.</title>
        <authorList>
            <person name="Triningsih D.W."/>
            <person name="Harunari E."/>
            <person name="Igarashi Y."/>
        </authorList>
    </citation>
    <scope>NUCLEOTIDE SEQUENCE</scope>
    <source>
        <strain evidence="2">RD004123</strain>
    </source>
</reference>
<gene>
    <name evidence="2" type="ORF">Pa4123_82950</name>
</gene>
<feature type="compositionally biased region" description="Basic and acidic residues" evidence="1">
    <location>
        <begin position="1"/>
        <end position="17"/>
    </location>
</feature>
<evidence type="ECO:0000313" key="2">
    <source>
        <dbReference type="EMBL" id="GLI03017.1"/>
    </source>
</evidence>
<dbReference type="RefSeq" id="WP_281904894.1">
    <property type="nucleotide sequence ID" value="NZ_BSDI01000075.1"/>
</dbReference>
<evidence type="ECO:0000313" key="3">
    <source>
        <dbReference type="Proteomes" id="UP001144280"/>
    </source>
</evidence>
<evidence type="ECO:0008006" key="4">
    <source>
        <dbReference type="Google" id="ProtNLM"/>
    </source>
</evidence>
<dbReference type="Proteomes" id="UP001144280">
    <property type="component" value="Unassembled WGS sequence"/>
</dbReference>
<feature type="compositionally biased region" description="Basic and acidic residues" evidence="1">
    <location>
        <begin position="48"/>
        <end position="70"/>
    </location>
</feature>
<sequence length="664" mass="72229">MADRNVPRHRPYEEGRWESQVVSADSTTRKPHSHHYRPYQPPPPRHRAPSEPARRAEPERKPERARRAPREVAPGKVGRRSALLALGTLIAGTAATRTQQGGRVVDWVLGRSQTAGGGAGTGAGIVPDRPSGQQPSTVRTYTEQNESYMGSKAGDALKKNAPAGGRRFSSPAIAANATKVTVDTVLSNDPARHLASRLTFGPTPKVIAEINQLGIDEWIEVQLAPERIAETPAEKKLAELTTLGMTIPQLRAARADLESKGIRADEQAVQATIARQIWSDRQLFEVMVAFWNDFLHVPAFYEGSQVQRASFDRDVIRRYALDNYPDMLVAANQHPALLTYLGQSASTKDRVNENLARENLEQFSVGVDGGYTENDVRQAALLQTGHGVKDDQYAYRSGDHHVGPVKIMGFSHPNGSAAGGERAAEEYLRFLASHPATARAIAASLATRFVSDTPPKSLVDRLAKSYTVNRGRIKPVLMELLSSSEFWASVGQKVRRPLEYVVATYRALGVSPETPAGYQPGPDSGGRTPFVDGLRQLQQKLEELGQYPMGSPTPGGYPDVFVAWTSAGSIVNCWNEAGDAIVGRRSMFTYVKPEQLAGATPATAGPYLEALTKRLVFQSISIRERVLILGIAGLTPDTPVDPTLNGAIVPIARAILASPQHHLR</sequence>
<dbReference type="Pfam" id="PF08811">
    <property type="entry name" value="DUF1800"/>
    <property type="match status" value="1"/>
</dbReference>